<accession>A0ABU2IK39</accession>
<comment type="caution">
    <text evidence="1">The sequence shown here is derived from an EMBL/GenBank/DDBJ whole genome shotgun (WGS) entry which is preliminary data.</text>
</comment>
<sequence length="91" mass="10386">MSDIQVNESMILKSTNQFLGKQQVFYKKASSVARKNQLASTNKMQAIMAKMDAQMERLQQFGDRTTQDIEKNCAEFVNLDKNMLTDMEVTG</sequence>
<evidence type="ECO:0000313" key="2">
    <source>
        <dbReference type="Proteomes" id="UP001252688"/>
    </source>
</evidence>
<keyword evidence="2" id="KW-1185">Reference proteome</keyword>
<reference evidence="1 2" key="1">
    <citation type="submission" date="2023-05" db="EMBL/GenBank/DDBJ databases">
        <title>A Combination of Whole Genome Sequencing and Metagenomics Reveals Diversity of Listeria spp. in Soil Collected from the Nantahala National Forest.</title>
        <authorList>
            <person name="Wang J."/>
            <person name="Schamp C.N."/>
            <person name="Hudson L.K."/>
            <person name="Chaggar H.K."/>
            <person name="Bryan D.W."/>
            <person name="Radosevich M."/>
            <person name="Denes T.G."/>
        </authorList>
    </citation>
    <scope>NUCLEOTIDE SEQUENCE [LARGE SCALE GENOMIC DNA]</scope>
    <source>
        <strain evidence="1 2">UTK S2-0002</strain>
    </source>
</reference>
<dbReference type="RefSeq" id="WP_185480027.1">
    <property type="nucleotide sequence ID" value="NZ_JAASUV010000001.1"/>
</dbReference>
<protein>
    <recommendedName>
        <fullName evidence="3">TIGR04197 family type VII secretion effector</fullName>
    </recommendedName>
</protein>
<evidence type="ECO:0008006" key="3">
    <source>
        <dbReference type="Google" id="ProtNLM"/>
    </source>
</evidence>
<dbReference type="Proteomes" id="UP001252688">
    <property type="component" value="Unassembled WGS sequence"/>
</dbReference>
<evidence type="ECO:0000313" key="1">
    <source>
        <dbReference type="EMBL" id="MDT0113041.1"/>
    </source>
</evidence>
<dbReference type="EMBL" id="JASBAM010000001">
    <property type="protein sequence ID" value="MDT0113041.1"/>
    <property type="molecule type" value="Genomic_DNA"/>
</dbReference>
<gene>
    <name evidence="1" type="ORF">QJV37_02710</name>
</gene>
<organism evidence="1 2">
    <name type="scientific">Listeria cossartiae subsp. cayugensis</name>
    <dbReference type="NCBI Taxonomy" id="2713505"/>
    <lineage>
        <taxon>Bacteria</taxon>
        <taxon>Bacillati</taxon>
        <taxon>Bacillota</taxon>
        <taxon>Bacilli</taxon>
        <taxon>Bacillales</taxon>
        <taxon>Listeriaceae</taxon>
        <taxon>Listeria</taxon>
        <taxon>Listeria cossartiae</taxon>
    </lineage>
</organism>
<proteinExistence type="predicted"/>
<name>A0ABU2IK39_9LIST</name>